<evidence type="ECO:0000313" key="2">
    <source>
        <dbReference type="Proteomes" id="UP001152798"/>
    </source>
</evidence>
<name>A0A9P0MSZ5_NEZVI</name>
<evidence type="ECO:0000313" key="1">
    <source>
        <dbReference type="EMBL" id="CAH1403899.1"/>
    </source>
</evidence>
<dbReference type="Proteomes" id="UP001152798">
    <property type="component" value="Chromosome 5"/>
</dbReference>
<keyword evidence="2" id="KW-1185">Reference proteome</keyword>
<accession>A0A9P0MSZ5</accession>
<reference evidence="1" key="1">
    <citation type="submission" date="2022-01" db="EMBL/GenBank/DDBJ databases">
        <authorList>
            <person name="King R."/>
        </authorList>
    </citation>
    <scope>NUCLEOTIDE SEQUENCE</scope>
</reference>
<protein>
    <submittedName>
        <fullName evidence="1">Uncharacterized protein</fullName>
    </submittedName>
</protein>
<dbReference type="EMBL" id="OV725081">
    <property type="protein sequence ID" value="CAH1403899.1"/>
    <property type="molecule type" value="Genomic_DNA"/>
</dbReference>
<proteinExistence type="predicted"/>
<sequence length="117" mass="12800">MTCEGEKLLTKRSVSAELDKTNSTGRYVGRNGVDTSTLRKRKDISEPNWLSGAVGEYIEDCPSCPRKARQSANQIATSGELPRGSDGWWVVDVLCQPMNGVSLCGHPFNQSRRSGVL</sequence>
<organism evidence="1 2">
    <name type="scientific">Nezara viridula</name>
    <name type="common">Southern green stink bug</name>
    <name type="synonym">Cimex viridulus</name>
    <dbReference type="NCBI Taxonomy" id="85310"/>
    <lineage>
        <taxon>Eukaryota</taxon>
        <taxon>Metazoa</taxon>
        <taxon>Ecdysozoa</taxon>
        <taxon>Arthropoda</taxon>
        <taxon>Hexapoda</taxon>
        <taxon>Insecta</taxon>
        <taxon>Pterygota</taxon>
        <taxon>Neoptera</taxon>
        <taxon>Paraneoptera</taxon>
        <taxon>Hemiptera</taxon>
        <taxon>Heteroptera</taxon>
        <taxon>Panheteroptera</taxon>
        <taxon>Pentatomomorpha</taxon>
        <taxon>Pentatomoidea</taxon>
        <taxon>Pentatomidae</taxon>
        <taxon>Pentatominae</taxon>
        <taxon>Nezara</taxon>
    </lineage>
</organism>
<gene>
    <name evidence="1" type="ORF">NEZAVI_LOCUS12414</name>
</gene>
<dbReference type="AlphaFoldDB" id="A0A9P0MSZ5"/>